<dbReference type="EMBL" id="BMIG01000003">
    <property type="protein sequence ID" value="GGA92857.1"/>
    <property type="molecule type" value="Genomic_DNA"/>
</dbReference>
<dbReference type="PANTHER" id="PTHR30606:SF10">
    <property type="entry name" value="PHOSPHATIDYLINOSITOL MANNOSIDE ACYLTRANSFERASE"/>
    <property type="match status" value="1"/>
</dbReference>
<sequence>MIHLFRFLSHWPLRVLHALGAGLGWLVWCLSPGYRREFRANVAQAGLAFEAARPGIGEAGRFVAELPKLWMRPPRASCLGNVRIEGQGHVADAFARGKGVIFFGPHCGSFELGPQALAELYGPITAIYRPARKPWLARLELLARSRPGLTVVPASLSGIRQMFRTLKSNQAVALLTDQVPPDGQGVWVPFFGKPAYTMSLAARLALQSGAVVLPVSCERLARGQGYFLKIWPPLAALDSLPKSELLPAVTVINRAIEAIVLSQPGQYLWGYARYKQPRQQHADEGAP</sequence>
<evidence type="ECO:0000256" key="6">
    <source>
        <dbReference type="ARBA" id="ARBA00023315"/>
    </source>
</evidence>
<reference evidence="7" key="1">
    <citation type="journal article" date="2014" name="Int. J. Syst. Evol. Microbiol.">
        <title>Complete genome sequence of Corynebacterium casei LMG S-19264T (=DSM 44701T), isolated from a smear-ripened cheese.</title>
        <authorList>
            <consortium name="US DOE Joint Genome Institute (JGI-PGF)"/>
            <person name="Walter F."/>
            <person name="Albersmeier A."/>
            <person name="Kalinowski J."/>
            <person name="Ruckert C."/>
        </authorList>
    </citation>
    <scope>NUCLEOTIDE SEQUENCE</scope>
    <source>
        <strain evidence="7">CGMCC 1.15322</strain>
    </source>
</reference>
<dbReference type="CDD" id="cd07984">
    <property type="entry name" value="LPLAT_LABLAT-like"/>
    <property type="match status" value="1"/>
</dbReference>
<dbReference type="Pfam" id="PF03279">
    <property type="entry name" value="Lip_A_acyltrans"/>
    <property type="match status" value="1"/>
</dbReference>
<reference evidence="7" key="2">
    <citation type="submission" date="2020-09" db="EMBL/GenBank/DDBJ databases">
        <authorList>
            <person name="Sun Q."/>
            <person name="Zhou Y."/>
        </authorList>
    </citation>
    <scope>NUCLEOTIDE SEQUENCE</scope>
    <source>
        <strain evidence="7">CGMCC 1.15322</strain>
    </source>
</reference>
<dbReference type="AlphaFoldDB" id="A0A916WFF5"/>
<name>A0A916WFF5_9BURK</name>
<dbReference type="GO" id="GO:0009247">
    <property type="term" value="P:glycolipid biosynthetic process"/>
    <property type="evidence" value="ECO:0007669"/>
    <property type="project" value="UniProtKB-ARBA"/>
</dbReference>
<evidence type="ECO:0000313" key="7">
    <source>
        <dbReference type="EMBL" id="GGA92857.1"/>
    </source>
</evidence>
<keyword evidence="5" id="KW-0472">Membrane</keyword>
<dbReference type="Proteomes" id="UP000620596">
    <property type="component" value="Unassembled WGS sequence"/>
</dbReference>
<evidence type="ECO:0000256" key="1">
    <source>
        <dbReference type="ARBA" id="ARBA00004533"/>
    </source>
</evidence>
<evidence type="ECO:0000256" key="5">
    <source>
        <dbReference type="ARBA" id="ARBA00023136"/>
    </source>
</evidence>
<dbReference type="PIRSF" id="PIRSF026649">
    <property type="entry name" value="MsbB"/>
    <property type="match status" value="1"/>
</dbReference>
<organism evidence="7 8">
    <name type="scientific">Polaromonas eurypsychrophila</name>
    <dbReference type="NCBI Taxonomy" id="1614635"/>
    <lineage>
        <taxon>Bacteria</taxon>
        <taxon>Pseudomonadati</taxon>
        <taxon>Pseudomonadota</taxon>
        <taxon>Betaproteobacteria</taxon>
        <taxon>Burkholderiales</taxon>
        <taxon>Comamonadaceae</taxon>
        <taxon>Polaromonas</taxon>
    </lineage>
</organism>
<keyword evidence="2" id="KW-1003">Cell membrane</keyword>
<dbReference type="InterPro" id="IPR004960">
    <property type="entry name" value="LipA_acyltrans"/>
</dbReference>
<keyword evidence="3" id="KW-0997">Cell inner membrane</keyword>
<evidence type="ECO:0000256" key="3">
    <source>
        <dbReference type="ARBA" id="ARBA00022519"/>
    </source>
</evidence>
<dbReference type="RefSeq" id="WP_188707467.1">
    <property type="nucleotide sequence ID" value="NZ_BMIG01000003.1"/>
</dbReference>
<protein>
    <submittedName>
        <fullName evidence="7">Acyltransferase</fullName>
    </submittedName>
</protein>
<dbReference type="NCBIfam" id="NF006487">
    <property type="entry name" value="PRK08905.1"/>
    <property type="match status" value="1"/>
</dbReference>
<evidence type="ECO:0000256" key="4">
    <source>
        <dbReference type="ARBA" id="ARBA00022679"/>
    </source>
</evidence>
<proteinExistence type="predicted"/>
<gene>
    <name evidence="7" type="ORF">GCM10011496_12330</name>
</gene>
<keyword evidence="6 7" id="KW-0012">Acyltransferase</keyword>
<dbReference type="GO" id="GO:0005886">
    <property type="term" value="C:plasma membrane"/>
    <property type="evidence" value="ECO:0007669"/>
    <property type="project" value="UniProtKB-SubCell"/>
</dbReference>
<comment type="subcellular location">
    <subcellularLocation>
        <location evidence="1">Cell inner membrane</location>
    </subcellularLocation>
</comment>
<keyword evidence="8" id="KW-1185">Reference proteome</keyword>
<comment type="caution">
    <text evidence="7">The sequence shown here is derived from an EMBL/GenBank/DDBJ whole genome shotgun (WGS) entry which is preliminary data.</text>
</comment>
<dbReference type="PANTHER" id="PTHR30606">
    <property type="entry name" value="LIPID A BIOSYNTHESIS LAUROYL ACYLTRANSFERASE"/>
    <property type="match status" value="1"/>
</dbReference>
<accession>A0A916WFF5</accession>
<keyword evidence="4" id="KW-0808">Transferase</keyword>
<evidence type="ECO:0000256" key="2">
    <source>
        <dbReference type="ARBA" id="ARBA00022475"/>
    </source>
</evidence>
<evidence type="ECO:0000313" key="8">
    <source>
        <dbReference type="Proteomes" id="UP000620596"/>
    </source>
</evidence>
<dbReference type="GO" id="GO:0016746">
    <property type="term" value="F:acyltransferase activity"/>
    <property type="evidence" value="ECO:0007669"/>
    <property type="project" value="UniProtKB-KW"/>
</dbReference>